<dbReference type="GO" id="GO:0043328">
    <property type="term" value="P:protein transport to vacuole involved in ubiquitin-dependent protein catabolic process via the multivesicular body sorting pathway"/>
    <property type="evidence" value="ECO:0007669"/>
    <property type="project" value="TreeGrafter"/>
</dbReference>
<evidence type="ECO:0000256" key="1">
    <source>
        <dbReference type="ARBA" id="ARBA00022723"/>
    </source>
</evidence>
<evidence type="ECO:0000256" key="3">
    <source>
        <dbReference type="ARBA" id="ARBA00022833"/>
    </source>
</evidence>
<dbReference type="InterPro" id="IPR017455">
    <property type="entry name" value="Znf_FYVE-rel"/>
</dbReference>
<dbReference type="SUPFAM" id="SSF57903">
    <property type="entry name" value="FYVE/PHD zinc finger"/>
    <property type="match status" value="1"/>
</dbReference>
<protein>
    <recommendedName>
        <fullName evidence="7">FYVE-type domain-containing protein</fullName>
    </recommendedName>
</protein>
<evidence type="ECO:0000313" key="8">
    <source>
        <dbReference type="EMBL" id="DAZ96341.1"/>
    </source>
</evidence>
<organism evidence="8 9">
    <name type="scientific">Lagenidium giganteum</name>
    <dbReference type="NCBI Taxonomy" id="4803"/>
    <lineage>
        <taxon>Eukaryota</taxon>
        <taxon>Sar</taxon>
        <taxon>Stramenopiles</taxon>
        <taxon>Oomycota</taxon>
        <taxon>Peronosporomycetes</taxon>
        <taxon>Pythiales</taxon>
        <taxon>Pythiaceae</taxon>
    </lineage>
</organism>
<dbReference type="Proteomes" id="UP001146120">
    <property type="component" value="Unassembled WGS sequence"/>
</dbReference>
<evidence type="ECO:0000256" key="2">
    <source>
        <dbReference type="ARBA" id="ARBA00022771"/>
    </source>
</evidence>
<dbReference type="GO" id="GO:0043130">
    <property type="term" value="F:ubiquitin binding"/>
    <property type="evidence" value="ECO:0007669"/>
    <property type="project" value="TreeGrafter"/>
</dbReference>
<dbReference type="GO" id="GO:0033565">
    <property type="term" value="C:ESCRT-0 complex"/>
    <property type="evidence" value="ECO:0007669"/>
    <property type="project" value="TreeGrafter"/>
</dbReference>
<proteinExistence type="predicted"/>
<keyword evidence="5" id="KW-0175">Coiled coil</keyword>
<reference evidence="8" key="1">
    <citation type="submission" date="2022-11" db="EMBL/GenBank/DDBJ databases">
        <authorList>
            <person name="Morgan W.R."/>
            <person name="Tartar A."/>
        </authorList>
    </citation>
    <scope>NUCLEOTIDE SEQUENCE</scope>
    <source>
        <strain evidence="8">ARSEF 373</strain>
    </source>
</reference>
<keyword evidence="3" id="KW-0862">Zinc</keyword>
<reference evidence="8" key="2">
    <citation type="journal article" date="2023" name="Microbiol Resour">
        <title>Decontamination and Annotation of the Draft Genome Sequence of the Oomycete Lagenidium giganteum ARSEF 373.</title>
        <authorList>
            <person name="Morgan W.R."/>
            <person name="Tartar A."/>
        </authorList>
    </citation>
    <scope>NUCLEOTIDE SEQUENCE</scope>
    <source>
        <strain evidence="8">ARSEF 373</strain>
    </source>
</reference>
<feature type="domain" description="FYVE-type" evidence="7">
    <location>
        <begin position="262"/>
        <end position="320"/>
    </location>
</feature>
<evidence type="ECO:0000259" key="7">
    <source>
        <dbReference type="PROSITE" id="PS50178"/>
    </source>
</evidence>
<dbReference type="Gene3D" id="3.30.40.10">
    <property type="entry name" value="Zinc/RING finger domain, C3HC4 (zinc finger)"/>
    <property type="match status" value="1"/>
</dbReference>
<dbReference type="PANTHER" id="PTHR47794:SF1">
    <property type="entry name" value="VACUOLAR PROTEIN SORTING-ASSOCIATED PROTEIN 27"/>
    <property type="match status" value="1"/>
</dbReference>
<accession>A0AAV2YRH7</accession>
<feature type="region of interest" description="Disordered" evidence="6">
    <location>
        <begin position="458"/>
        <end position="492"/>
    </location>
</feature>
<dbReference type="PROSITE" id="PS50178">
    <property type="entry name" value="ZF_FYVE"/>
    <property type="match status" value="1"/>
</dbReference>
<dbReference type="InterPro" id="IPR013083">
    <property type="entry name" value="Znf_RING/FYVE/PHD"/>
</dbReference>
<dbReference type="GO" id="GO:0032266">
    <property type="term" value="F:phosphatidylinositol-3-phosphate binding"/>
    <property type="evidence" value="ECO:0007669"/>
    <property type="project" value="TreeGrafter"/>
</dbReference>
<dbReference type="SUPFAM" id="SSF48403">
    <property type="entry name" value="Ankyrin repeat"/>
    <property type="match status" value="1"/>
</dbReference>
<dbReference type="GO" id="GO:0006623">
    <property type="term" value="P:protein targeting to vacuole"/>
    <property type="evidence" value="ECO:0007669"/>
    <property type="project" value="TreeGrafter"/>
</dbReference>
<evidence type="ECO:0000256" key="5">
    <source>
        <dbReference type="SAM" id="Coils"/>
    </source>
</evidence>
<feature type="coiled-coil region" evidence="5">
    <location>
        <begin position="408"/>
        <end position="435"/>
    </location>
</feature>
<feature type="compositionally biased region" description="Polar residues" evidence="6">
    <location>
        <begin position="226"/>
        <end position="236"/>
    </location>
</feature>
<keyword evidence="1" id="KW-0479">Metal-binding</keyword>
<comment type="caution">
    <text evidence="8">The sequence shown here is derived from an EMBL/GenBank/DDBJ whole genome shotgun (WGS) entry which is preliminary data.</text>
</comment>
<dbReference type="GO" id="GO:0008270">
    <property type="term" value="F:zinc ion binding"/>
    <property type="evidence" value="ECO:0007669"/>
    <property type="project" value="UniProtKB-KW"/>
</dbReference>
<dbReference type="Gene3D" id="1.25.40.20">
    <property type="entry name" value="Ankyrin repeat-containing domain"/>
    <property type="match status" value="1"/>
</dbReference>
<sequence>MMVSPTLSDSPTDSHVSLQPDELYASHTMTMGARQTHHYKEGIRLAEMGEWDVLVQRLRAEPQLARHKDHHGMLPLHWACTEDDVDPDVIRALLHAFPEAALTKNNAQYLPIHIAVRAMASEDTLRVLCDARPSSLIEETPTGKTPVMLAHDVRLPRRSLQVLENAERGYMEMTGEEHEPEDLADVKREVELQSKLLRQSMMVRPQAPSFQPPRPSRMTLPPNFAMSPTESPSKSTIIDEGSEFGGSKRETESIAPSASSSEFSTGACAVCCKKFSLFRKKYQCKGCCAFLCKKHVAGKLELPGFQKKRSVCGDCYRAHRQAIANINVNAVQRATQPSFNDETRVSRADSTPTVLGRNSSFVVGPQTHQRFSANSSALRPTTAAFLMNGSRSSSTASLTDSDRNPADVAGLMHRMAALEERNKMLTQRVAEQDKQYNEAMLLLTETMTRVAELEIRLPESKREFGTSTTSEQASEDGGYDFEFPTPFVEKFD</sequence>
<evidence type="ECO:0000313" key="9">
    <source>
        <dbReference type="Proteomes" id="UP001146120"/>
    </source>
</evidence>
<name>A0AAV2YRH7_9STRA</name>
<keyword evidence="9" id="KW-1185">Reference proteome</keyword>
<feature type="region of interest" description="Disordered" evidence="6">
    <location>
        <begin position="226"/>
        <end position="260"/>
    </location>
</feature>
<dbReference type="EMBL" id="DAKRPA010000170">
    <property type="protein sequence ID" value="DAZ96341.1"/>
    <property type="molecule type" value="Genomic_DNA"/>
</dbReference>
<evidence type="ECO:0000256" key="6">
    <source>
        <dbReference type="SAM" id="MobiDB-lite"/>
    </source>
</evidence>
<dbReference type="InterPro" id="IPR011011">
    <property type="entry name" value="Znf_FYVE_PHD"/>
</dbReference>
<dbReference type="InterPro" id="IPR036770">
    <property type="entry name" value="Ankyrin_rpt-contain_sf"/>
</dbReference>
<gene>
    <name evidence="8" type="ORF">N0F65_007991</name>
</gene>
<dbReference type="PANTHER" id="PTHR47794">
    <property type="entry name" value="VACUOLAR PROTEIN SORTING-ASSOCIATED PROTEIN 27"/>
    <property type="match status" value="1"/>
</dbReference>
<keyword evidence="2 4" id="KW-0863">Zinc-finger</keyword>
<dbReference type="AlphaFoldDB" id="A0AAV2YRH7"/>
<evidence type="ECO:0000256" key="4">
    <source>
        <dbReference type="PROSITE-ProRule" id="PRU00091"/>
    </source>
</evidence>
<dbReference type="CDD" id="cd00065">
    <property type="entry name" value="FYVE_like_SF"/>
    <property type="match status" value="1"/>
</dbReference>